<dbReference type="EMBL" id="JAHXZN010000005">
    <property type="protein sequence ID" value="MBW6531865.1"/>
    <property type="molecule type" value="Genomic_DNA"/>
</dbReference>
<dbReference type="PANTHER" id="PTHR33336:SF3">
    <property type="entry name" value="ABM DOMAIN-CONTAINING PROTEIN"/>
    <property type="match status" value="1"/>
</dbReference>
<dbReference type="GO" id="GO:0004497">
    <property type="term" value="F:monooxygenase activity"/>
    <property type="evidence" value="ECO:0007669"/>
    <property type="project" value="UniProtKB-KW"/>
</dbReference>
<evidence type="ECO:0000259" key="2">
    <source>
        <dbReference type="PROSITE" id="PS51725"/>
    </source>
</evidence>
<reference evidence="3 4" key="1">
    <citation type="submission" date="2021-07" db="EMBL/GenBank/DDBJ databases">
        <title>Sphingomonas sp.</title>
        <authorList>
            <person name="Feng G."/>
            <person name="Li J."/>
            <person name="Pan M."/>
        </authorList>
    </citation>
    <scope>NUCLEOTIDE SEQUENCE [LARGE SCALE GENOMIC DNA]</scope>
    <source>
        <strain evidence="3 4">RRHST34</strain>
    </source>
</reference>
<evidence type="ECO:0000256" key="1">
    <source>
        <dbReference type="SAM" id="SignalP"/>
    </source>
</evidence>
<dbReference type="InterPro" id="IPR050744">
    <property type="entry name" value="AI-2_Isomerase_LsrG"/>
</dbReference>
<protein>
    <submittedName>
        <fullName evidence="3">Antibiotic biosynthesis monooxygenase</fullName>
    </submittedName>
</protein>
<comment type="caution">
    <text evidence="3">The sequence shown here is derived from an EMBL/GenBank/DDBJ whole genome shotgun (WGS) entry which is preliminary data.</text>
</comment>
<sequence>MSLIAFAAAAGLAGMLTTAAATAPEPAPMVRIAELEIDPAQLDSYKRILAEEQETSVRLEPGVLMLHSVALAEWPTSVRLLEVYASRAAYEAHIRSPHFLRYKSATERMVRSLRLVETRPILLCAKSKGAAGGAVTCL</sequence>
<dbReference type="Gene3D" id="3.30.70.100">
    <property type="match status" value="1"/>
</dbReference>
<dbReference type="SUPFAM" id="SSF54909">
    <property type="entry name" value="Dimeric alpha+beta barrel"/>
    <property type="match status" value="1"/>
</dbReference>
<evidence type="ECO:0000313" key="4">
    <source>
        <dbReference type="Proteomes" id="UP000759103"/>
    </source>
</evidence>
<accession>A0ABS7BQH3</accession>
<dbReference type="RefSeq" id="WP_219749254.1">
    <property type="nucleotide sequence ID" value="NZ_JAHXZN010000005.1"/>
</dbReference>
<evidence type="ECO:0000313" key="3">
    <source>
        <dbReference type="EMBL" id="MBW6531865.1"/>
    </source>
</evidence>
<dbReference type="InterPro" id="IPR007138">
    <property type="entry name" value="ABM_dom"/>
</dbReference>
<dbReference type="Pfam" id="PF03992">
    <property type="entry name" value="ABM"/>
    <property type="match status" value="1"/>
</dbReference>
<feature type="signal peptide" evidence="1">
    <location>
        <begin position="1"/>
        <end position="23"/>
    </location>
</feature>
<dbReference type="PROSITE" id="PS51725">
    <property type="entry name" value="ABM"/>
    <property type="match status" value="1"/>
</dbReference>
<dbReference type="PANTHER" id="PTHR33336">
    <property type="entry name" value="QUINOL MONOOXYGENASE YGIN-RELATED"/>
    <property type="match status" value="1"/>
</dbReference>
<dbReference type="InterPro" id="IPR011008">
    <property type="entry name" value="Dimeric_a/b-barrel"/>
</dbReference>
<name>A0ABS7BQH3_9SPHN</name>
<feature type="chain" id="PRO_5047409291" evidence="1">
    <location>
        <begin position="24"/>
        <end position="138"/>
    </location>
</feature>
<feature type="domain" description="ABM" evidence="2">
    <location>
        <begin position="29"/>
        <end position="122"/>
    </location>
</feature>
<keyword evidence="3" id="KW-0560">Oxidoreductase</keyword>
<keyword evidence="4" id="KW-1185">Reference proteome</keyword>
<proteinExistence type="predicted"/>
<gene>
    <name evidence="3" type="ORF">KZ820_14070</name>
</gene>
<keyword evidence="1" id="KW-0732">Signal</keyword>
<organism evidence="3 4">
    <name type="scientific">Sphingomonas citri</name>
    <dbReference type="NCBI Taxonomy" id="2862499"/>
    <lineage>
        <taxon>Bacteria</taxon>
        <taxon>Pseudomonadati</taxon>
        <taxon>Pseudomonadota</taxon>
        <taxon>Alphaproteobacteria</taxon>
        <taxon>Sphingomonadales</taxon>
        <taxon>Sphingomonadaceae</taxon>
        <taxon>Sphingomonas</taxon>
    </lineage>
</organism>
<keyword evidence="3" id="KW-0503">Monooxygenase</keyword>
<dbReference type="Proteomes" id="UP000759103">
    <property type="component" value="Unassembled WGS sequence"/>
</dbReference>